<proteinExistence type="predicted"/>
<reference evidence="1" key="2">
    <citation type="journal article" date="2015" name="Data Brief">
        <title>Shoot transcriptome of the giant reed, Arundo donax.</title>
        <authorList>
            <person name="Barrero R.A."/>
            <person name="Guerrero F.D."/>
            <person name="Moolhuijzen P."/>
            <person name="Goolsby J.A."/>
            <person name="Tidwell J."/>
            <person name="Bellgard S.E."/>
            <person name="Bellgard M.I."/>
        </authorList>
    </citation>
    <scope>NUCLEOTIDE SEQUENCE</scope>
    <source>
        <tissue evidence="1">Shoot tissue taken approximately 20 cm above the soil surface</tissue>
    </source>
</reference>
<evidence type="ECO:0000313" key="1">
    <source>
        <dbReference type="EMBL" id="JAD64941.1"/>
    </source>
</evidence>
<dbReference type="EMBL" id="GBRH01232954">
    <property type="protein sequence ID" value="JAD64941.1"/>
    <property type="molecule type" value="Transcribed_RNA"/>
</dbReference>
<sequence length="35" mass="4117">MRSMGFSNLTGHRRASWLSIFVYRRIPYSEDDLPG</sequence>
<reference evidence="1" key="1">
    <citation type="submission" date="2014-09" db="EMBL/GenBank/DDBJ databases">
        <authorList>
            <person name="Magalhaes I.L.F."/>
            <person name="Oliveira U."/>
            <person name="Santos F.R."/>
            <person name="Vidigal T.H.D.A."/>
            <person name="Brescovit A.D."/>
            <person name="Santos A.J."/>
        </authorList>
    </citation>
    <scope>NUCLEOTIDE SEQUENCE</scope>
    <source>
        <tissue evidence="1">Shoot tissue taken approximately 20 cm above the soil surface</tissue>
    </source>
</reference>
<dbReference type="AlphaFoldDB" id="A0A0A9BNJ7"/>
<protein>
    <submittedName>
        <fullName evidence="1">Uncharacterized protein</fullName>
    </submittedName>
</protein>
<accession>A0A0A9BNJ7</accession>
<organism evidence="1">
    <name type="scientific">Arundo donax</name>
    <name type="common">Giant reed</name>
    <name type="synonym">Donax arundinaceus</name>
    <dbReference type="NCBI Taxonomy" id="35708"/>
    <lineage>
        <taxon>Eukaryota</taxon>
        <taxon>Viridiplantae</taxon>
        <taxon>Streptophyta</taxon>
        <taxon>Embryophyta</taxon>
        <taxon>Tracheophyta</taxon>
        <taxon>Spermatophyta</taxon>
        <taxon>Magnoliopsida</taxon>
        <taxon>Liliopsida</taxon>
        <taxon>Poales</taxon>
        <taxon>Poaceae</taxon>
        <taxon>PACMAD clade</taxon>
        <taxon>Arundinoideae</taxon>
        <taxon>Arundineae</taxon>
        <taxon>Arundo</taxon>
    </lineage>
</organism>
<name>A0A0A9BNJ7_ARUDO</name>